<dbReference type="InterPro" id="IPR028098">
    <property type="entry name" value="Glyco_trans_4-like_N"/>
</dbReference>
<dbReference type="Pfam" id="PF13439">
    <property type="entry name" value="Glyco_transf_4"/>
    <property type="match status" value="1"/>
</dbReference>
<dbReference type="GO" id="GO:0016757">
    <property type="term" value="F:glycosyltransferase activity"/>
    <property type="evidence" value="ECO:0007669"/>
    <property type="project" value="TreeGrafter"/>
</dbReference>
<evidence type="ECO:0000259" key="2">
    <source>
        <dbReference type="Pfam" id="PF13439"/>
    </source>
</evidence>
<dbReference type="SUPFAM" id="SSF53756">
    <property type="entry name" value="UDP-Glycosyltransferase/glycogen phosphorylase"/>
    <property type="match status" value="1"/>
</dbReference>
<dbReference type="GO" id="GO:0009103">
    <property type="term" value="P:lipopolysaccharide biosynthetic process"/>
    <property type="evidence" value="ECO:0007669"/>
    <property type="project" value="TreeGrafter"/>
</dbReference>
<dbReference type="Pfam" id="PF13692">
    <property type="entry name" value="Glyco_trans_1_4"/>
    <property type="match status" value="1"/>
</dbReference>
<keyword evidence="1" id="KW-0808">Transferase</keyword>
<evidence type="ECO:0000256" key="1">
    <source>
        <dbReference type="ARBA" id="ARBA00022679"/>
    </source>
</evidence>
<dbReference type="Proteomes" id="UP000284990">
    <property type="component" value="Unassembled WGS sequence"/>
</dbReference>
<feature type="domain" description="Glycosyltransferase subfamily 4-like N-terminal" evidence="2">
    <location>
        <begin position="19"/>
        <end position="217"/>
    </location>
</feature>
<protein>
    <submittedName>
        <fullName evidence="3">Glycosyltransferase</fullName>
    </submittedName>
</protein>
<proteinExistence type="predicted"/>
<accession>A0AA92UYA0</accession>
<dbReference type="EMBL" id="QSFW01000025">
    <property type="protein sequence ID" value="RHA84372.1"/>
    <property type="molecule type" value="Genomic_DNA"/>
</dbReference>
<organism evidence="3 4">
    <name type="scientific">Segatella copri</name>
    <dbReference type="NCBI Taxonomy" id="165179"/>
    <lineage>
        <taxon>Bacteria</taxon>
        <taxon>Pseudomonadati</taxon>
        <taxon>Bacteroidota</taxon>
        <taxon>Bacteroidia</taxon>
        <taxon>Bacteroidales</taxon>
        <taxon>Prevotellaceae</taxon>
        <taxon>Segatella</taxon>
    </lineage>
</organism>
<dbReference type="RefSeq" id="WP_118191247.1">
    <property type="nucleotide sequence ID" value="NZ_QSFW01000025.1"/>
</dbReference>
<dbReference type="Gene3D" id="3.40.50.2000">
    <property type="entry name" value="Glycogen Phosphorylase B"/>
    <property type="match status" value="2"/>
</dbReference>
<sequence length="398" mass="45577">MKKKLFQINVTANWGANGRIAEEIGRRAMANGWESYIAYGRYMNPSDSKLIKIGTQWDVYAHYAQQRIFDNEGLCSQKATRTLIQQIKEIKPDIIQLHDIHDHYLNYRLLFDYLNSTDIPVVWTFHDCWAITGHCFHFVTKNCNRWKTGCYNCPLKHSYPNTLFDASRKNWNLKKKLFKGCNNLTIVACSDWIAQFVGESFLKDKRLRVIKNGINLSIFQPRIEEQSNGKFKVLAVSNVWHANKGYDDLFKLRTILPEEYELIVVGVSASQQKKLPQGIRGIRRTQNVDELVQLYSSANVLINPTYADTFPTINLEALACGTPVVTYRTGGSPEAIDSNTGIIVEQGNVAALASAVVTICNKGQEAFSSVCRQRAIQYFNKDERFEDYIKLYDELMLK</sequence>
<evidence type="ECO:0000313" key="3">
    <source>
        <dbReference type="EMBL" id="RHA84372.1"/>
    </source>
</evidence>
<dbReference type="AlphaFoldDB" id="A0AA92UYA0"/>
<comment type="caution">
    <text evidence="3">The sequence shown here is derived from an EMBL/GenBank/DDBJ whole genome shotgun (WGS) entry which is preliminary data.</text>
</comment>
<dbReference type="PANTHER" id="PTHR46401">
    <property type="entry name" value="GLYCOSYLTRANSFERASE WBBK-RELATED"/>
    <property type="match status" value="1"/>
</dbReference>
<gene>
    <name evidence="3" type="ORF">DW916_11530</name>
</gene>
<evidence type="ECO:0000313" key="4">
    <source>
        <dbReference type="Proteomes" id="UP000284990"/>
    </source>
</evidence>
<dbReference type="PANTHER" id="PTHR46401:SF2">
    <property type="entry name" value="GLYCOSYLTRANSFERASE WBBK-RELATED"/>
    <property type="match status" value="1"/>
</dbReference>
<reference evidence="3 4" key="1">
    <citation type="submission" date="2018-08" db="EMBL/GenBank/DDBJ databases">
        <title>A genome reference for cultivated species of the human gut microbiota.</title>
        <authorList>
            <person name="Zou Y."/>
            <person name="Xue W."/>
            <person name="Luo G."/>
        </authorList>
    </citation>
    <scope>NUCLEOTIDE SEQUENCE [LARGE SCALE GENOMIC DNA]</scope>
    <source>
        <strain evidence="3 4">AM42-23AC</strain>
    </source>
</reference>
<name>A0AA92UYA0_9BACT</name>